<dbReference type="GO" id="GO:0008168">
    <property type="term" value="F:methyltransferase activity"/>
    <property type="evidence" value="ECO:0007669"/>
    <property type="project" value="UniProtKB-KW"/>
</dbReference>
<evidence type="ECO:0000313" key="3">
    <source>
        <dbReference type="EMBL" id="MFC4592928.1"/>
    </source>
</evidence>
<sequence>MNPTCRFCSAPLEVSFADLGMSPISNDYIAPEHSAAMEPFYPLHAYVCGNCWLVQLIDFEKAENMFSDEYAYFSSYSQSWLAHAKRYALKTIADEKLGGESLVVEIASNDGYLLQYFKQSGVPVLGIEPTANTARVALEERGVESEVAFFGRATAERLRDRGIQADVMAANNVLAHVPDINDFISGYPVLLKKGGVANIEFPHLLRLIEQRQFDTIYHEHFSYLSFTVVRRMFAEHGMRVYDVEELQTHGGSLRVYIAHEDDMRRGDTPAVKAMLEAEHAAGLSNLATYRRFSDAVIETKLALLEFLLAAKRKGKTVAGYGAPAKGNTLLNYCGVKTDLIAFTVDRSPHKAGKFLPGTRIPIYTPDRIDREKPDYLLILPWNLRDEIMEQMAHVRDWGCAFVTPIPTVHVHR</sequence>
<protein>
    <submittedName>
        <fullName evidence="3">Methyltransferase domain-containing protein</fullName>
    </submittedName>
</protein>
<dbReference type="RefSeq" id="WP_380802002.1">
    <property type="nucleotide sequence ID" value="NZ_JBHSFZ010000003.1"/>
</dbReference>
<comment type="caution">
    <text evidence="3">The sequence shown here is derived from an EMBL/GenBank/DDBJ whole genome shotgun (WGS) entry which is preliminary data.</text>
</comment>
<dbReference type="Pfam" id="PF08484">
    <property type="entry name" value="Methyltransf_14"/>
    <property type="match status" value="1"/>
</dbReference>
<dbReference type="Gene3D" id="6.10.250.3100">
    <property type="match status" value="1"/>
</dbReference>
<keyword evidence="3" id="KW-0489">Methyltransferase</keyword>
<feature type="domain" description="Methyltransferase putative zinc binding" evidence="1">
    <location>
        <begin position="5"/>
        <end position="66"/>
    </location>
</feature>
<keyword evidence="4" id="KW-1185">Reference proteome</keyword>
<dbReference type="Gene3D" id="6.20.50.110">
    <property type="entry name" value="Methyltransferase, zinc-binding domain"/>
    <property type="match status" value="1"/>
</dbReference>
<organism evidence="3 4">
    <name type="scientific">Sphingobium tyrosinilyticum</name>
    <dbReference type="NCBI Taxonomy" id="2715436"/>
    <lineage>
        <taxon>Bacteria</taxon>
        <taxon>Pseudomonadati</taxon>
        <taxon>Pseudomonadota</taxon>
        <taxon>Alphaproteobacteria</taxon>
        <taxon>Sphingomonadales</taxon>
        <taxon>Sphingomonadaceae</taxon>
        <taxon>Sphingobium</taxon>
    </lineage>
</organism>
<dbReference type="InterPro" id="IPR013630">
    <property type="entry name" value="Methyltransf_Zn-bd_dom_put"/>
</dbReference>
<dbReference type="Pfam" id="PF08421">
    <property type="entry name" value="Methyltransf_13"/>
    <property type="match status" value="1"/>
</dbReference>
<dbReference type="EMBL" id="JBHSFZ010000003">
    <property type="protein sequence ID" value="MFC4592928.1"/>
    <property type="molecule type" value="Genomic_DNA"/>
</dbReference>
<dbReference type="Gene3D" id="3.40.50.720">
    <property type="entry name" value="NAD(P)-binding Rossmann-like Domain"/>
    <property type="match status" value="1"/>
</dbReference>
<dbReference type="Pfam" id="PF13489">
    <property type="entry name" value="Methyltransf_23"/>
    <property type="match status" value="1"/>
</dbReference>
<dbReference type="Proteomes" id="UP001595957">
    <property type="component" value="Unassembled WGS sequence"/>
</dbReference>
<name>A0ABV9EUT3_9SPHN</name>
<dbReference type="PANTHER" id="PTHR43861">
    <property type="entry name" value="TRANS-ACONITATE 2-METHYLTRANSFERASE-RELATED"/>
    <property type="match status" value="1"/>
</dbReference>
<dbReference type="PANTHER" id="PTHR43861:SF5">
    <property type="entry name" value="BLL5978 PROTEIN"/>
    <property type="match status" value="1"/>
</dbReference>
<dbReference type="InterPro" id="IPR038576">
    <property type="entry name" value="Methyltransf_Zn-bd_dom_put_sf"/>
</dbReference>
<feature type="domain" description="C-methyltransferase" evidence="2">
    <location>
        <begin position="248"/>
        <end position="406"/>
    </location>
</feature>
<evidence type="ECO:0000259" key="1">
    <source>
        <dbReference type="Pfam" id="PF08421"/>
    </source>
</evidence>
<proteinExistence type="predicted"/>
<dbReference type="GO" id="GO:0032259">
    <property type="term" value="P:methylation"/>
    <property type="evidence" value="ECO:0007669"/>
    <property type="project" value="UniProtKB-KW"/>
</dbReference>
<dbReference type="SUPFAM" id="SSF53335">
    <property type="entry name" value="S-adenosyl-L-methionine-dependent methyltransferases"/>
    <property type="match status" value="1"/>
</dbReference>
<evidence type="ECO:0000313" key="4">
    <source>
        <dbReference type="Proteomes" id="UP001595957"/>
    </source>
</evidence>
<accession>A0ABV9EUT3</accession>
<dbReference type="InterPro" id="IPR029063">
    <property type="entry name" value="SAM-dependent_MTases_sf"/>
</dbReference>
<keyword evidence="3" id="KW-0808">Transferase</keyword>
<dbReference type="Gene3D" id="3.40.50.150">
    <property type="entry name" value="Vaccinia Virus protein VP39"/>
    <property type="match status" value="1"/>
</dbReference>
<reference evidence="4" key="1">
    <citation type="journal article" date="2019" name="Int. J. Syst. Evol. Microbiol.">
        <title>The Global Catalogue of Microorganisms (GCM) 10K type strain sequencing project: providing services to taxonomists for standard genome sequencing and annotation.</title>
        <authorList>
            <consortium name="The Broad Institute Genomics Platform"/>
            <consortium name="The Broad Institute Genome Sequencing Center for Infectious Disease"/>
            <person name="Wu L."/>
            <person name="Ma J."/>
        </authorList>
    </citation>
    <scope>NUCLEOTIDE SEQUENCE [LARGE SCALE GENOMIC DNA]</scope>
    <source>
        <strain evidence="4">NBRC 103632</strain>
    </source>
</reference>
<evidence type="ECO:0000259" key="2">
    <source>
        <dbReference type="Pfam" id="PF08484"/>
    </source>
</evidence>
<gene>
    <name evidence="3" type="ORF">ACFO3E_01790</name>
</gene>
<dbReference type="InterPro" id="IPR013691">
    <property type="entry name" value="MeTrfase_14"/>
</dbReference>